<accession>A0A451BCA3</accession>
<dbReference type="GO" id="GO:1990228">
    <property type="term" value="C:sulfurtransferase complex"/>
    <property type="evidence" value="ECO:0007669"/>
    <property type="project" value="TreeGrafter"/>
</dbReference>
<dbReference type="EMBL" id="CAADFQ010000033">
    <property type="protein sequence ID" value="VFK32437.1"/>
    <property type="molecule type" value="Genomic_DNA"/>
</dbReference>
<dbReference type="InterPro" id="IPR027396">
    <property type="entry name" value="DsrEFH-like"/>
</dbReference>
<dbReference type="EMBL" id="CAADGH010000035">
    <property type="protein sequence ID" value="VFK75909.1"/>
    <property type="molecule type" value="Genomic_DNA"/>
</dbReference>
<dbReference type="Gene3D" id="3.40.1260.10">
    <property type="entry name" value="DsrEFH-like"/>
    <property type="match status" value="1"/>
</dbReference>
<dbReference type="NCBIfam" id="TIGR03011">
    <property type="entry name" value="sulf_tusB_dsrH"/>
    <property type="match status" value="1"/>
</dbReference>
<dbReference type="InterPro" id="IPR007215">
    <property type="entry name" value="Sulphur_relay_TusB/DsrH"/>
</dbReference>
<dbReference type="Pfam" id="PF04077">
    <property type="entry name" value="DsrH"/>
    <property type="match status" value="1"/>
</dbReference>
<dbReference type="SUPFAM" id="SSF75169">
    <property type="entry name" value="DsrEFH-like"/>
    <property type="match status" value="1"/>
</dbReference>
<organism evidence="3">
    <name type="scientific">Candidatus Kentrum sp. MB</name>
    <dbReference type="NCBI Taxonomy" id="2138164"/>
    <lineage>
        <taxon>Bacteria</taxon>
        <taxon>Pseudomonadati</taxon>
        <taxon>Pseudomonadota</taxon>
        <taxon>Gammaproteobacteria</taxon>
        <taxon>Candidatus Kentrum</taxon>
    </lineage>
</organism>
<name>A0A451BCA3_9GAMM</name>
<reference evidence="3" key="1">
    <citation type="submission" date="2019-02" db="EMBL/GenBank/DDBJ databases">
        <authorList>
            <person name="Gruber-Vodicka R. H."/>
            <person name="Seah K. B. B."/>
        </authorList>
    </citation>
    <scope>NUCLEOTIDE SEQUENCE</scope>
    <source>
        <strain evidence="1">BECK_BZ197</strain>
        <strain evidence="3">BECK_BZ198</strain>
        <strain evidence="2">BECK_BZ199</strain>
    </source>
</reference>
<evidence type="ECO:0000313" key="2">
    <source>
        <dbReference type="EMBL" id="VFK32437.1"/>
    </source>
</evidence>
<evidence type="ECO:0000313" key="3">
    <source>
        <dbReference type="EMBL" id="VFK75909.1"/>
    </source>
</evidence>
<dbReference type="EMBL" id="CAADFO010000020">
    <property type="protein sequence ID" value="VFK26345.1"/>
    <property type="molecule type" value="Genomic_DNA"/>
</dbReference>
<dbReference type="PANTHER" id="PTHR37526">
    <property type="entry name" value="PROTEIN TUSB"/>
    <property type="match status" value="1"/>
</dbReference>
<protein>
    <submittedName>
        <fullName evidence="3">tRNA 2-thiouridine synthesizing protein B</fullName>
    </submittedName>
</protein>
<dbReference type="PANTHER" id="PTHR37526:SF1">
    <property type="entry name" value="PROTEIN TUSB"/>
    <property type="match status" value="1"/>
</dbReference>
<proteinExistence type="predicted"/>
<sequence length="102" mass="11107">MSMLHIVNKSPFEKSSLDSCLMHIKEGAAILFIEDGIYAALDGTIASDKIKSVLKICKVYALEPDIEARGMDKGKIIDGVNAIGYGDFVDLTVAYNSVHSWV</sequence>
<dbReference type="AlphaFoldDB" id="A0A451BCA3"/>
<gene>
    <name evidence="1" type="ORF">BECKMB1821G_GA0114241_102024</name>
    <name evidence="3" type="ORF">BECKMB1821H_GA0114242_103519</name>
    <name evidence="2" type="ORF">BECKMB1821I_GA0114274_103319</name>
</gene>
<dbReference type="GO" id="GO:0002143">
    <property type="term" value="P:tRNA wobble position uridine thiolation"/>
    <property type="evidence" value="ECO:0007669"/>
    <property type="project" value="InterPro"/>
</dbReference>
<evidence type="ECO:0000313" key="1">
    <source>
        <dbReference type="EMBL" id="VFK26345.1"/>
    </source>
</evidence>